<proteinExistence type="predicted"/>
<dbReference type="OrthoDB" id="2865258at2759"/>
<evidence type="ECO:0000313" key="2">
    <source>
        <dbReference type="Proteomes" id="UP001165085"/>
    </source>
</evidence>
<dbReference type="GO" id="GO:0003993">
    <property type="term" value="F:acid phosphatase activity"/>
    <property type="evidence" value="ECO:0007669"/>
    <property type="project" value="TreeGrafter"/>
</dbReference>
<name>A0A9W6ZTL2_9STRA</name>
<dbReference type="Proteomes" id="UP001165085">
    <property type="component" value="Unassembled WGS sequence"/>
</dbReference>
<accession>A0A9W6ZTL2</accession>
<dbReference type="NCBIfam" id="TIGR01685">
    <property type="entry name" value="MDP-1"/>
    <property type="match status" value="1"/>
</dbReference>
<evidence type="ECO:0008006" key="3">
    <source>
        <dbReference type="Google" id="ProtNLM"/>
    </source>
</evidence>
<reference evidence="2" key="1">
    <citation type="journal article" date="2023" name="Commun. Biol.">
        <title>Genome analysis of Parmales, the sister group of diatoms, reveals the evolutionary specialization of diatoms from phago-mixotrophs to photoautotrophs.</title>
        <authorList>
            <person name="Ban H."/>
            <person name="Sato S."/>
            <person name="Yoshikawa S."/>
            <person name="Yamada K."/>
            <person name="Nakamura Y."/>
            <person name="Ichinomiya M."/>
            <person name="Sato N."/>
            <person name="Blanc-Mathieu R."/>
            <person name="Endo H."/>
            <person name="Kuwata A."/>
            <person name="Ogata H."/>
        </authorList>
    </citation>
    <scope>NUCLEOTIDE SEQUENCE [LARGE SCALE GENOMIC DNA]</scope>
    <source>
        <strain evidence="2">NIES 3701</strain>
    </source>
</reference>
<sequence length="187" mass="20278">MSASLPSTIIFDLDDCLWSPEMYTLRSIPSKPVKGPLGAHGEGVIGMKCSSGETVKLFPAALKILQRIASNEFENVTFGVASSSEEPSYSRACLQGLEILPGVKMDSLFPIQAIGRTGGLTSRKTTHFSSLKKQHPSMVFTDTLFFDDCNWGDHVGDLNNALGVKGVRTPNGLTEEEFETGLSMFNK</sequence>
<dbReference type="AlphaFoldDB" id="A0A9W6ZTL2"/>
<dbReference type="Pfam" id="PF12689">
    <property type="entry name" value="Acid_PPase"/>
    <property type="match status" value="1"/>
</dbReference>
<dbReference type="InterPro" id="IPR010036">
    <property type="entry name" value="MDP_1_eu_arc"/>
</dbReference>
<dbReference type="Gene3D" id="3.40.50.1000">
    <property type="entry name" value="HAD superfamily/HAD-like"/>
    <property type="match status" value="1"/>
</dbReference>
<dbReference type="PANTHER" id="PTHR17901:SF14">
    <property type="entry name" value="MAGNESIUM-DEPENDENT PHOSPHATASE 1"/>
    <property type="match status" value="1"/>
</dbReference>
<protein>
    <recommendedName>
        <fullName evidence="3">Magnesium-dependent phosphatase 1</fullName>
    </recommendedName>
</protein>
<gene>
    <name evidence="1" type="ORF">TrST_g4149</name>
</gene>
<dbReference type="InterPro" id="IPR023214">
    <property type="entry name" value="HAD_sf"/>
</dbReference>
<evidence type="ECO:0000313" key="1">
    <source>
        <dbReference type="EMBL" id="GMH56349.1"/>
    </source>
</evidence>
<keyword evidence="2" id="KW-1185">Reference proteome</keyword>
<organism evidence="1 2">
    <name type="scientific">Triparma strigata</name>
    <dbReference type="NCBI Taxonomy" id="1606541"/>
    <lineage>
        <taxon>Eukaryota</taxon>
        <taxon>Sar</taxon>
        <taxon>Stramenopiles</taxon>
        <taxon>Ochrophyta</taxon>
        <taxon>Bolidophyceae</taxon>
        <taxon>Parmales</taxon>
        <taxon>Triparmaceae</taxon>
        <taxon>Triparma</taxon>
    </lineage>
</organism>
<comment type="caution">
    <text evidence="1">The sequence shown here is derived from an EMBL/GenBank/DDBJ whole genome shotgun (WGS) entry which is preliminary data.</text>
</comment>
<dbReference type="PANTHER" id="PTHR17901">
    <property type="entry name" value="MAGNESIUM-DEPENDENT PHOSPHATASE 1 MDP1"/>
    <property type="match status" value="1"/>
</dbReference>
<dbReference type="EMBL" id="BRXY01000039">
    <property type="protein sequence ID" value="GMH56349.1"/>
    <property type="molecule type" value="Genomic_DNA"/>
</dbReference>